<accession>A0A1Q5PPQ0</accession>
<keyword evidence="3" id="KW-1185">Reference proteome</keyword>
<dbReference type="InterPro" id="IPR029058">
    <property type="entry name" value="AB_hydrolase_fold"/>
</dbReference>
<dbReference type="Gene3D" id="3.40.50.1820">
    <property type="entry name" value="alpha/beta hydrolase"/>
    <property type="match status" value="1"/>
</dbReference>
<organism evidence="2 3">
    <name type="scientific">Boudabousia liubingyangii</name>
    <dbReference type="NCBI Taxonomy" id="1921764"/>
    <lineage>
        <taxon>Bacteria</taxon>
        <taxon>Bacillati</taxon>
        <taxon>Actinomycetota</taxon>
        <taxon>Actinomycetes</taxon>
        <taxon>Actinomycetales</taxon>
        <taxon>Actinomycetaceae</taxon>
        <taxon>Boudabousia</taxon>
    </lineage>
</organism>
<sequence>MKIPDFDLGLLNLKDEDALAAAGLPEVPVLVAGGGSYSADPEGIVQTLIPKVEQGSEAASALLANVEEQLRQIESLRRWIGINIIDTDNPWVWHGVERHGNPFSPSSANPYTYPAKSLQQVQEEQEIAQFKQELLIAHGMYSDLKQDVAALLQRTEKFSAQLYALSGVFEGAESQNQRWFYEYFGIFGHGFQTYTAFSKTDPALMSQAVKNMSSDLMNSSFMQAGSYAFAFGDQMLKPFGMNVGDGSPTRLLVNDLKRPFGAADHLADIRSSASSLAHLTPLMGGKNSFKNGIKVRPLPDLMTVSKPPQDTAELIRTMSAFDQQINAQHLDRKDHGHILILKHENQLGTSWSVIIPGTQSWVGGDSPQDLTTNLKMAAGEGSAQSSAVLKSMQAAGIKADEPVELLGHSQGGGIVQQLAANPQVKQRFNIKIATTLGSPTVIAGYPAGVKALSLRGSRDIVTALGGTQLAPAKNHLVIAGTPTADKHFHLKPGYQQIMDQAQKQHDPNLAEHHRNRRRALHLDQAETKTTALSFETIRTEDGGAGSIDQQVESLKADEAAVREQQTQQWR</sequence>
<feature type="region of interest" description="Disordered" evidence="1">
    <location>
        <begin position="537"/>
        <end position="570"/>
    </location>
</feature>
<dbReference type="SUPFAM" id="SSF53474">
    <property type="entry name" value="alpha/beta-Hydrolases"/>
    <property type="match status" value="1"/>
</dbReference>
<protein>
    <recommendedName>
        <fullName evidence="4">Alpha/beta hydrolase</fullName>
    </recommendedName>
</protein>
<dbReference type="EMBL" id="MQSV01000001">
    <property type="protein sequence ID" value="OKL49496.1"/>
    <property type="molecule type" value="Genomic_DNA"/>
</dbReference>
<evidence type="ECO:0008006" key="4">
    <source>
        <dbReference type="Google" id="ProtNLM"/>
    </source>
</evidence>
<gene>
    <name evidence="2" type="ORF">BSR29_00600</name>
</gene>
<evidence type="ECO:0000313" key="3">
    <source>
        <dbReference type="Proteomes" id="UP000186785"/>
    </source>
</evidence>
<dbReference type="STRING" id="1921764.BSR28_01910"/>
<proteinExistence type="predicted"/>
<evidence type="ECO:0000313" key="2">
    <source>
        <dbReference type="EMBL" id="OKL49496.1"/>
    </source>
</evidence>
<evidence type="ECO:0000256" key="1">
    <source>
        <dbReference type="SAM" id="MobiDB-lite"/>
    </source>
</evidence>
<dbReference type="Proteomes" id="UP000186785">
    <property type="component" value="Unassembled WGS sequence"/>
</dbReference>
<name>A0A1Q5PPQ0_9ACTO</name>
<dbReference type="OrthoDB" id="5095936at2"/>
<reference evidence="2 3" key="1">
    <citation type="submission" date="2016-11" db="EMBL/GenBank/DDBJ databases">
        <title>Actinomyces gypaetusis sp. nov. isolated from the vulture Gypaetus barbatus in Qinghai Tibet Plateau China.</title>
        <authorList>
            <person name="Meng X."/>
        </authorList>
    </citation>
    <scope>NUCLEOTIDE SEQUENCE [LARGE SCALE GENOMIC DNA]</scope>
    <source>
        <strain evidence="2 3">VUL4_2</strain>
    </source>
</reference>
<dbReference type="AlphaFoldDB" id="A0A1Q5PPQ0"/>
<comment type="caution">
    <text evidence="2">The sequence shown here is derived from an EMBL/GenBank/DDBJ whole genome shotgun (WGS) entry which is preliminary data.</text>
</comment>
<dbReference type="RefSeq" id="WP_073708386.1">
    <property type="nucleotide sequence ID" value="NZ_MQSV01000001.1"/>
</dbReference>